<evidence type="ECO:0000313" key="2">
    <source>
        <dbReference type="EMBL" id="JAA54134.1"/>
    </source>
</evidence>
<evidence type="ECO:0000256" key="1">
    <source>
        <dbReference type="SAM" id="SignalP"/>
    </source>
</evidence>
<keyword evidence="1" id="KW-0732">Signal</keyword>
<reference evidence="2" key="1">
    <citation type="submission" date="2012-11" db="EMBL/GenBank/DDBJ databases">
        <authorList>
            <person name="Lucero-Rivera Y.E."/>
            <person name="Tovar-Ramirez D."/>
        </authorList>
    </citation>
    <scope>NUCLEOTIDE SEQUENCE</scope>
    <source>
        <tissue evidence="2">Salivary gland</tissue>
    </source>
</reference>
<accession>L7LTI1</accession>
<dbReference type="EMBL" id="GACK01010900">
    <property type="protein sequence ID" value="JAA54134.1"/>
    <property type="molecule type" value="mRNA"/>
</dbReference>
<name>L7LTI1_RHIPC</name>
<feature type="signal peptide" evidence="1">
    <location>
        <begin position="1"/>
        <end position="21"/>
    </location>
</feature>
<protein>
    <submittedName>
        <fullName evidence="2">Putative da-p36 protein</fullName>
    </submittedName>
</protein>
<proteinExistence type="evidence at transcript level"/>
<organism evidence="2">
    <name type="scientific">Rhipicephalus pulchellus</name>
    <name type="common">Yellow backed tick</name>
    <name type="synonym">Dermacentor pulchellus</name>
    <dbReference type="NCBI Taxonomy" id="72859"/>
    <lineage>
        <taxon>Eukaryota</taxon>
        <taxon>Metazoa</taxon>
        <taxon>Ecdysozoa</taxon>
        <taxon>Arthropoda</taxon>
        <taxon>Chelicerata</taxon>
        <taxon>Arachnida</taxon>
        <taxon>Acari</taxon>
        <taxon>Parasitiformes</taxon>
        <taxon>Ixodida</taxon>
        <taxon>Ixodoidea</taxon>
        <taxon>Ixodidae</taxon>
        <taxon>Rhipicephalinae</taxon>
        <taxon>Rhipicephalus</taxon>
        <taxon>Rhipicephalus</taxon>
    </lineage>
</organism>
<dbReference type="AlphaFoldDB" id="L7LTI1"/>
<sequence>MKPTLSIGFLLFVLIPRQGTCDKFNLTEEVKKYIENYIAYELVDYSLDKPVAGIKPTLKAEAGHVIYEDCRGTTSYFRDLNCSDFYIWYIYNSTVTPFNLSTDLEVSYKGERNVTHNVNLNNATSVHWNPENLTLPLKYPKTFSEKKCNFSIEITCRGLFVYDIRRPKGDKPGKNSFGIGHVADLNSKRLVKRGDDVLAYNISGVFQHTVTCKYDLERSSSETR</sequence>
<reference evidence="2" key="2">
    <citation type="journal article" date="2015" name="J. Proteomics">
        <title>Sexual differences in the sialomes of the zebra tick, Rhipicephalus pulchellus.</title>
        <authorList>
            <person name="Tan A.W."/>
            <person name="Francischetti I.M."/>
            <person name="Slovak M."/>
            <person name="Kini R.M."/>
            <person name="Ribeiro J.M."/>
        </authorList>
    </citation>
    <scope>NUCLEOTIDE SEQUENCE</scope>
    <source>
        <tissue evidence="2">Salivary gland</tissue>
    </source>
</reference>
<feature type="chain" id="PRO_5003981290" evidence="1">
    <location>
        <begin position="22"/>
        <end position="224"/>
    </location>
</feature>